<dbReference type="PANTHER" id="PTHR44825">
    <property type="match status" value="1"/>
</dbReference>
<feature type="transmembrane region" description="Helical" evidence="2">
    <location>
        <begin position="232"/>
        <end position="254"/>
    </location>
</feature>
<dbReference type="EMBL" id="CP096019">
    <property type="protein sequence ID" value="UPM43097.1"/>
    <property type="molecule type" value="Genomic_DNA"/>
</dbReference>
<evidence type="ECO:0000313" key="4">
    <source>
        <dbReference type="EMBL" id="UPM43097.1"/>
    </source>
</evidence>
<keyword evidence="2" id="KW-1133">Transmembrane helix</keyword>
<dbReference type="InterPro" id="IPR036869">
    <property type="entry name" value="J_dom_sf"/>
</dbReference>
<keyword evidence="2" id="KW-0812">Transmembrane</keyword>
<feature type="transmembrane region" description="Helical" evidence="2">
    <location>
        <begin position="475"/>
        <end position="493"/>
    </location>
</feature>
<dbReference type="SMART" id="SM00271">
    <property type="entry name" value="DnaJ"/>
    <property type="match status" value="1"/>
</dbReference>
<reference evidence="4" key="1">
    <citation type="submission" date="2022-04" db="EMBL/GenBank/DDBJ databases">
        <title>Halocatena sp. nov., isolated from a salt lake.</title>
        <authorList>
            <person name="Cui H.-L."/>
        </authorList>
    </citation>
    <scope>NUCLEOTIDE SEQUENCE</scope>
    <source>
        <strain evidence="4">AD-1</strain>
    </source>
</reference>
<dbReference type="Proteomes" id="UP000831768">
    <property type="component" value="Chromosome"/>
</dbReference>
<dbReference type="Pfam" id="PF00226">
    <property type="entry name" value="DnaJ"/>
    <property type="match status" value="1"/>
</dbReference>
<dbReference type="PROSITE" id="PS50076">
    <property type="entry name" value="DNAJ_2"/>
    <property type="match status" value="1"/>
</dbReference>
<dbReference type="SUPFAM" id="SSF46565">
    <property type="entry name" value="Chaperone J-domain"/>
    <property type="match status" value="1"/>
</dbReference>
<evidence type="ECO:0000256" key="1">
    <source>
        <dbReference type="SAM" id="MobiDB-lite"/>
    </source>
</evidence>
<dbReference type="InterPro" id="IPR001623">
    <property type="entry name" value="DnaJ_domain"/>
</dbReference>
<accession>A0A8U0A5A7</accession>
<feature type="compositionally biased region" description="Basic and acidic residues" evidence="1">
    <location>
        <begin position="93"/>
        <end position="129"/>
    </location>
</feature>
<evidence type="ECO:0000259" key="3">
    <source>
        <dbReference type="PROSITE" id="PS50076"/>
    </source>
</evidence>
<dbReference type="KEGG" id="haad:MW046_01285"/>
<dbReference type="PANTHER" id="PTHR44825:SF1">
    <property type="entry name" value="DNAJ HOMOLOG SUBFAMILY C MEMBER 4"/>
    <property type="match status" value="1"/>
</dbReference>
<dbReference type="InterPro" id="IPR052763">
    <property type="entry name" value="DnaJ_C4"/>
</dbReference>
<dbReference type="Gene3D" id="1.10.287.110">
    <property type="entry name" value="DnaJ domain"/>
    <property type="match status" value="1"/>
</dbReference>
<gene>
    <name evidence="4" type="ORF">MW046_01285</name>
</gene>
<feature type="transmembrane region" description="Helical" evidence="2">
    <location>
        <begin position="301"/>
        <end position="322"/>
    </location>
</feature>
<feature type="domain" description="J" evidence="3">
    <location>
        <begin position="4"/>
        <end position="68"/>
    </location>
</feature>
<dbReference type="PRINTS" id="PR00625">
    <property type="entry name" value="JDOMAIN"/>
</dbReference>
<organism evidence="4 5">
    <name type="scientific">Halocatena salina</name>
    <dbReference type="NCBI Taxonomy" id="2934340"/>
    <lineage>
        <taxon>Archaea</taxon>
        <taxon>Methanobacteriati</taxon>
        <taxon>Methanobacteriota</taxon>
        <taxon>Stenosarchaea group</taxon>
        <taxon>Halobacteria</taxon>
        <taxon>Halobacteriales</taxon>
        <taxon>Natronomonadaceae</taxon>
        <taxon>Halocatena</taxon>
    </lineage>
</organism>
<feature type="transmembrane region" description="Helical" evidence="2">
    <location>
        <begin position="275"/>
        <end position="295"/>
    </location>
</feature>
<feature type="compositionally biased region" description="Basic and acidic residues" evidence="1">
    <location>
        <begin position="60"/>
        <end position="71"/>
    </location>
</feature>
<evidence type="ECO:0000256" key="2">
    <source>
        <dbReference type="SAM" id="Phobius"/>
    </source>
</evidence>
<dbReference type="AlphaFoldDB" id="A0A8U0A5A7"/>
<feature type="transmembrane region" description="Helical" evidence="2">
    <location>
        <begin position="334"/>
        <end position="358"/>
    </location>
</feature>
<dbReference type="GeneID" id="71926638"/>
<sequence length="503" mass="55883">MSESYYELLGVEPDASREEIETAYRETVKQIHPDKSDRSDAEETFMQVQEARAVLTDPQQRAKYDRRRTTSESETDADTNDTSGETGSHRRAHDGSSPDEQADRQQRTNAEERERYRRRSSWTDRSDPHRSRRTRHTSQSRTSSASRSRRSVWDERRTMIVTTVWKWGAMLSWIVRTVVTMVRCPRRLAIDRARLKEATTTPTGIRIGATIAFVLAATIVASYVGLDIQTSPAIGLAIVVVGLIGSYTGYDLLFPTPYYEPPTQQRYDPDGVQRLWPIVATNLLGIGLITIALVGGAPTGGILFTGTVLVPIVVSFVLSDVVRPTTSSDYSASIEYLLSVLTRSVSLLPPVVIGFVVFTHWGLDTPTLLEQSGVMTATPWFGRLTLGGVYVGIVLNLLVGVLVCICLLWSVYAMCLHLTAAPWADRYSYGYQIRPGPWNLLVAGPFVVIGWMIIAGVSTIEIPAGISTITITQQGLLMAVFLLPSVLTGLYILRRRLEPMFHV</sequence>
<protein>
    <submittedName>
        <fullName evidence="4">J domain-containing protein</fullName>
    </submittedName>
</protein>
<proteinExistence type="predicted"/>
<feature type="transmembrane region" description="Helical" evidence="2">
    <location>
        <begin position="389"/>
        <end position="415"/>
    </location>
</feature>
<name>A0A8U0A5A7_9EURY</name>
<keyword evidence="2" id="KW-0472">Membrane</keyword>
<keyword evidence="5" id="KW-1185">Reference proteome</keyword>
<feature type="transmembrane region" description="Helical" evidence="2">
    <location>
        <begin position="205"/>
        <end position="226"/>
    </location>
</feature>
<feature type="transmembrane region" description="Helical" evidence="2">
    <location>
        <begin position="436"/>
        <end position="455"/>
    </location>
</feature>
<feature type="region of interest" description="Disordered" evidence="1">
    <location>
        <begin position="50"/>
        <end position="152"/>
    </location>
</feature>
<evidence type="ECO:0000313" key="5">
    <source>
        <dbReference type="Proteomes" id="UP000831768"/>
    </source>
</evidence>
<dbReference type="CDD" id="cd06257">
    <property type="entry name" value="DnaJ"/>
    <property type="match status" value="1"/>
</dbReference>
<dbReference type="RefSeq" id="WP_247993767.1">
    <property type="nucleotide sequence ID" value="NZ_CP096019.1"/>
</dbReference>